<evidence type="ECO:0000313" key="2">
    <source>
        <dbReference type="Proteomes" id="UP000799302"/>
    </source>
</evidence>
<gene>
    <name evidence="1" type="ORF">BT63DRAFT_460173</name>
</gene>
<sequence length="262" mass="29050">MNSNHIKDHEMQATAAGPQDVVDAIYNDRDESRRYKIQSSCNVSLKDGAIEFKAGTAFTKESLYSKQKKHGFLQTGPPGRHAWLICVGIEGGPMNGPEPPRIDLELRLEPGDDKWRRAGSNLITYKSITKAFCHETKLRKLLEVTNFMDGELFVMPIKGPIEIPDNGLLEFQVHNRGFVSRGLRGQHVGRGPVIVRCVVNDDLPGTYELLHEHLKLGGWHFESWGSGETFGEPIVIDTRSSYGPKVPKSVRFVPQSGASGSG</sequence>
<proteinExistence type="predicted"/>
<name>A0A6A6TY97_9PEZI</name>
<dbReference type="Proteomes" id="UP000799302">
    <property type="component" value="Unassembled WGS sequence"/>
</dbReference>
<protein>
    <submittedName>
        <fullName evidence="1">Uncharacterized protein</fullName>
    </submittedName>
</protein>
<dbReference type="EMBL" id="MU004242">
    <property type="protein sequence ID" value="KAF2664680.1"/>
    <property type="molecule type" value="Genomic_DNA"/>
</dbReference>
<evidence type="ECO:0000313" key="1">
    <source>
        <dbReference type="EMBL" id="KAF2664680.1"/>
    </source>
</evidence>
<organism evidence="1 2">
    <name type="scientific">Microthyrium microscopicum</name>
    <dbReference type="NCBI Taxonomy" id="703497"/>
    <lineage>
        <taxon>Eukaryota</taxon>
        <taxon>Fungi</taxon>
        <taxon>Dikarya</taxon>
        <taxon>Ascomycota</taxon>
        <taxon>Pezizomycotina</taxon>
        <taxon>Dothideomycetes</taxon>
        <taxon>Dothideomycetes incertae sedis</taxon>
        <taxon>Microthyriales</taxon>
        <taxon>Microthyriaceae</taxon>
        <taxon>Microthyrium</taxon>
    </lineage>
</organism>
<reference evidence="1" key="1">
    <citation type="journal article" date="2020" name="Stud. Mycol.">
        <title>101 Dothideomycetes genomes: a test case for predicting lifestyles and emergence of pathogens.</title>
        <authorList>
            <person name="Haridas S."/>
            <person name="Albert R."/>
            <person name="Binder M."/>
            <person name="Bloem J."/>
            <person name="Labutti K."/>
            <person name="Salamov A."/>
            <person name="Andreopoulos B."/>
            <person name="Baker S."/>
            <person name="Barry K."/>
            <person name="Bills G."/>
            <person name="Bluhm B."/>
            <person name="Cannon C."/>
            <person name="Castanera R."/>
            <person name="Culley D."/>
            <person name="Daum C."/>
            <person name="Ezra D."/>
            <person name="Gonzalez J."/>
            <person name="Henrissat B."/>
            <person name="Kuo A."/>
            <person name="Liang C."/>
            <person name="Lipzen A."/>
            <person name="Lutzoni F."/>
            <person name="Magnuson J."/>
            <person name="Mondo S."/>
            <person name="Nolan M."/>
            <person name="Ohm R."/>
            <person name="Pangilinan J."/>
            <person name="Park H.-J."/>
            <person name="Ramirez L."/>
            <person name="Alfaro M."/>
            <person name="Sun H."/>
            <person name="Tritt A."/>
            <person name="Yoshinaga Y."/>
            <person name="Zwiers L.-H."/>
            <person name="Turgeon B."/>
            <person name="Goodwin S."/>
            <person name="Spatafora J."/>
            <person name="Crous P."/>
            <person name="Grigoriev I."/>
        </authorList>
    </citation>
    <scope>NUCLEOTIDE SEQUENCE</scope>
    <source>
        <strain evidence="1">CBS 115976</strain>
    </source>
</reference>
<dbReference type="AlphaFoldDB" id="A0A6A6TY97"/>
<accession>A0A6A6TY97</accession>
<keyword evidence="2" id="KW-1185">Reference proteome</keyword>